<accession>A0A7I8W9Y1</accession>
<gene>
    <name evidence="4" type="ORF">DGYR_LOCUS12389</name>
</gene>
<proteinExistence type="inferred from homology"/>
<dbReference type="AlphaFoldDB" id="A0A7I8W9Y1"/>
<protein>
    <submittedName>
        <fullName evidence="4">DgyrCDS13162</fullName>
    </submittedName>
</protein>
<evidence type="ECO:0000313" key="4">
    <source>
        <dbReference type="EMBL" id="CAD5124917.1"/>
    </source>
</evidence>
<keyword evidence="1" id="KW-0560">Oxidoreductase</keyword>
<feature type="transmembrane region" description="Helical" evidence="3">
    <location>
        <begin position="6"/>
        <end position="29"/>
    </location>
</feature>
<evidence type="ECO:0000256" key="2">
    <source>
        <dbReference type="RuleBase" id="RU000363"/>
    </source>
</evidence>
<evidence type="ECO:0000313" key="5">
    <source>
        <dbReference type="Proteomes" id="UP000549394"/>
    </source>
</evidence>
<comment type="caution">
    <text evidence="4">The sequence shown here is derived from an EMBL/GenBank/DDBJ whole genome shotgun (WGS) entry which is preliminary data.</text>
</comment>
<dbReference type="Gene3D" id="3.40.50.720">
    <property type="entry name" value="NAD(P)-binding Rossmann-like Domain"/>
    <property type="match status" value="1"/>
</dbReference>
<dbReference type="PANTHER" id="PTHR43157">
    <property type="entry name" value="PHOSPHATIDYLINOSITOL-GLYCAN BIOSYNTHESIS CLASS F PROTEIN-RELATED"/>
    <property type="match status" value="1"/>
</dbReference>
<organism evidence="4 5">
    <name type="scientific">Dimorphilus gyrociliatus</name>
    <dbReference type="NCBI Taxonomy" id="2664684"/>
    <lineage>
        <taxon>Eukaryota</taxon>
        <taxon>Metazoa</taxon>
        <taxon>Spiralia</taxon>
        <taxon>Lophotrochozoa</taxon>
        <taxon>Annelida</taxon>
        <taxon>Polychaeta</taxon>
        <taxon>Polychaeta incertae sedis</taxon>
        <taxon>Dinophilidae</taxon>
        <taxon>Dimorphilus</taxon>
    </lineage>
</organism>
<reference evidence="4 5" key="1">
    <citation type="submission" date="2020-08" db="EMBL/GenBank/DDBJ databases">
        <authorList>
            <person name="Hejnol A."/>
        </authorList>
    </citation>
    <scope>NUCLEOTIDE SEQUENCE [LARGE SCALE GENOMIC DNA]</scope>
</reference>
<evidence type="ECO:0000256" key="1">
    <source>
        <dbReference type="ARBA" id="ARBA00023002"/>
    </source>
</evidence>
<dbReference type="SUPFAM" id="SSF51735">
    <property type="entry name" value="NAD(P)-binding Rossmann-fold domains"/>
    <property type="match status" value="1"/>
</dbReference>
<sequence length="342" mass="38299">MNPGVIVAIVVASILALILIFLISIILYASKLNKLGNRKFCESSRQLNGITAIITGGNNGIGKETALDFAQRGAKVILACRNLANAETVKQELIKLSENDDIRVVKLDLSDLKSVRECAREILSTEDHLDIIVNNAGAAFGPSITKDKFHYIFGINYVGHFLLNYLLLELIVKSNYGRIVSVSSMMYSRAKTLDFTPRDQSDIRYPFLKTYETSKLAMILHMRHLSRLLREYRINTYSLHPGMVDTGIFQGMEDNHNALLVAIFECVKRFTAIDCKTGAQTQIHCAVDEEAGNETGLYYDNCEVTELQTTISKDENMARKLWEESCRMVSVGLLPPCLQTFS</sequence>
<name>A0A7I8W9Y1_9ANNE</name>
<evidence type="ECO:0000256" key="3">
    <source>
        <dbReference type="SAM" id="Phobius"/>
    </source>
</evidence>
<dbReference type="InterPro" id="IPR002347">
    <property type="entry name" value="SDR_fam"/>
</dbReference>
<keyword evidence="3" id="KW-0812">Transmembrane</keyword>
<comment type="similarity">
    <text evidence="2">Belongs to the short-chain dehydrogenases/reductases (SDR) family.</text>
</comment>
<dbReference type="Pfam" id="PF00106">
    <property type="entry name" value="adh_short"/>
    <property type="match status" value="1"/>
</dbReference>
<dbReference type="InterPro" id="IPR036291">
    <property type="entry name" value="NAD(P)-bd_dom_sf"/>
</dbReference>
<dbReference type="PRINTS" id="PR00081">
    <property type="entry name" value="GDHRDH"/>
</dbReference>
<dbReference type="PANTHER" id="PTHR43157:SF73">
    <property type="entry name" value="WW DOMAIN-CONTAINING OXIDOREDUCTASE-LIKE PROTEIN"/>
    <property type="match status" value="1"/>
</dbReference>
<keyword evidence="5" id="KW-1185">Reference proteome</keyword>
<dbReference type="Proteomes" id="UP000549394">
    <property type="component" value="Unassembled WGS sequence"/>
</dbReference>
<keyword evidence="3" id="KW-0472">Membrane</keyword>
<dbReference type="PRINTS" id="PR00080">
    <property type="entry name" value="SDRFAMILY"/>
</dbReference>
<dbReference type="GO" id="GO:0016491">
    <property type="term" value="F:oxidoreductase activity"/>
    <property type="evidence" value="ECO:0007669"/>
    <property type="project" value="UniProtKB-KW"/>
</dbReference>
<dbReference type="OrthoDB" id="191139at2759"/>
<keyword evidence="3" id="KW-1133">Transmembrane helix</keyword>
<dbReference type="EMBL" id="CAJFCJ010000024">
    <property type="protein sequence ID" value="CAD5124917.1"/>
    <property type="molecule type" value="Genomic_DNA"/>
</dbReference>